<keyword evidence="4" id="KW-1185">Reference proteome</keyword>
<reference evidence="5" key="1">
    <citation type="submission" date="2017-02" db="UniProtKB">
        <authorList>
            <consortium name="WormBaseParasite"/>
        </authorList>
    </citation>
    <scope>IDENTIFICATION</scope>
</reference>
<evidence type="ECO:0000313" key="3">
    <source>
        <dbReference type="EMBL" id="VDN98770.1"/>
    </source>
</evidence>
<dbReference type="AlphaFoldDB" id="A0A0R3T775"/>
<sequence>MAGVRGAIQELKVQQDSVQSNIEKIESDIKMVQNKNYELEQTKLSLRHQEILLRQKIEKTEQQVKAKLDKIRKLQADFPGVHESTENLNDAYDRHDKLLDELKEARDLANRNDMMYEEVKKRLLNMEQSRHRMEQRAAEKEAEALRLEQGFNDVNSQVEVFMSKDLEVCHHQYAHQLLFLTAL</sequence>
<dbReference type="Gene3D" id="1.20.5.170">
    <property type="match status" value="1"/>
</dbReference>
<gene>
    <name evidence="3" type="ORF">HNAJ_LOCUS2911</name>
</gene>
<protein>
    <submittedName>
        <fullName evidence="5">Centrosomal protein of 162 kDa</fullName>
    </submittedName>
</protein>
<dbReference type="WBParaSite" id="HNAJ_0000291301-mRNA-1">
    <property type="protein sequence ID" value="HNAJ_0000291301-mRNA-1"/>
    <property type="gene ID" value="HNAJ_0000291301"/>
</dbReference>
<dbReference type="SUPFAM" id="SSF57997">
    <property type="entry name" value="Tropomyosin"/>
    <property type="match status" value="1"/>
</dbReference>
<feature type="coiled-coil region" evidence="2">
    <location>
        <begin position="8"/>
        <end position="150"/>
    </location>
</feature>
<evidence type="ECO:0000256" key="2">
    <source>
        <dbReference type="SAM" id="Coils"/>
    </source>
</evidence>
<dbReference type="Proteomes" id="UP000278807">
    <property type="component" value="Unassembled WGS sequence"/>
</dbReference>
<organism evidence="5">
    <name type="scientific">Rodentolepis nana</name>
    <name type="common">Dwarf tapeworm</name>
    <name type="synonym">Hymenolepis nana</name>
    <dbReference type="NCBI Taxonomy" id="102285"/>
    <lineage>
        <taxon>Eukaryota</taxon>
        <taxon>Metazoa</taxon>
        <taxon>Spiralia</taxon>
        <taxon>Lophotrochozoa</taxon>
        <taxon>Platyhelminthes</taxon>
        <taxon>Cestoda</taxon>
        <taxon>Eucestoda</taxon>
        <taxon>Cyclophyllidea</taxon>
        <taxon>Hymenolepididae</taxon>
        <taxon>Rodentolepis</taxon>
    </lineage>
</organism>
<accession>A0A0R3T775</accession>
<evidence type="ECO:0000313" key="4">
    <source>
        <dbReference type="Proteomes" id="UP000278807"/>
    </source>
</evidence>
<dbReference type="Pfam" id="PF00261">
    <property type="entry name" value="Tropomyosin"/>
    <property type="match status" value="1"/>
</dbReference>
<dbReference type="OrthoDB" id="6273908at2759"/>
<dbReference type="InterPro" id="IPR000533">
    <property type="entry name" value="Tropomyosin"/>
</dbReference>
<name>A0A0R3T775_RODNA</name>
<dbReference type="STRING" id="102285.A0A0R3T775"/>
<evidence type="ECO:0000256" key="1">
    <source>
        <dbReference type="ARBA" id="ARBA00023054"/>
    </source>
</evidence>
<dbReference type="EMBL" id="UZAE01001563">
    <property type="protein sequence ID" value="VDN98770.1"/>
    <property type="molecule type" value="Genomic_DNA"/>
</dbReference>
<reference evidence="3 4" key="2">
    <citation type="submission" date="2018-11" db="EMBL/GenBank/DDBJ databases">
        <authorList>
            <consortium name="Pathogen Informatics"/>
        </authorList>
    </citation>
    <scope>NUCLEOTIDE SEQUENCE [LARGE SCALE GENOMIC DNA]</scope>
</reference>
<evidence type="ECO:0000313" key="5">
    <source>
        <dbReference type="WBParaSite" id="HNAJ_0000291301-mRNA-1"/>
    </source>
</evidence>
<keyword evidence="1 2" id="KW-0175">Coiled coil</keyword>
<proteinExistence type="predicted"/>